<dbReference type="OrthoDB" id="527209at2759"/>
<dbReference type="InterPro" id="IPR036249">
    <property type="entry name" value="Thioredoxin-like_sf"/>
</dbReference>
<gene>
    <name evidence="2" type="ORF">HXX76_003822</name>
</gene>
<evidence type="ECO:0000259" key="1">
    <source>
        <dbReference type="Pfam" id="PF14977"/>
    </source>
</evidence>
<evidence type="ECO:0000313" key="2">
    <source>
        <dbReference type="EMBL" id="KAG2440969.1"/>
    </source>
</evidence>
<dbReference type="SUPFAM" id="SSF52833">
    <property type="entry name" value="Thioredoxin-like"/>
    <property type="match status" value="1"/>
</dbReference>
<reference evidence="2" key="1">
    <citation type="journal article" date="2020" name="bioRxiv">
        <title>Comparative genomics of Chlamydomonas.</title>
        <authorList>
            <person name="Craig R.J."/>
            <person name="Hasan A.R."/>
            <person name="Ness R.W."/>
            <person name="Keightley P.D."/>
        </authorList>
    </citation>
    <scope>NUCLEOTIDE SEQUENCE</scope>
    <source>
        <strain evidence="2">SAG 7.73</strain>
    </source>
</reference>
<dbReference type="PANTHER" id="PTHR23093:SF16">
    <property type="entry name" value="FAM194 C-TERMINAL DOMAIN-CONTAINING PROTEIN"/>
    <property type="match status" value="1"/>
</dbReference>
<dbReference type="EMBL" id="JAEHOC010000006">
    <property type="protein sequence ID" value="KAG2440969.1"/>
    <property type="molecule type" value="Genomic_DNA"/>
</dbReference>
<dbReference type="Pfam" id="PF14977">
    <property type="entry name" value="FAM194"/>
    <property type="match status" value="1"/>
</dbReference>
<protein>
    <recommendedName>
        <fullName evidence="1">FAM194 C-terminal domain-containing protein</fullName>
    </recommendedName>
</protein>
<sequence>MASAQPNAMEPTEGIINYPSGNTAVVACKQAAGYVVTFMSDSKNSQILVSFDSKGVGGVNYLNGRPWLVVTESGYSLSDKKGNVVERIKFPRTSQEVISLEVTECIAVRFTNRQNILAVFAGPEGRHEWQCGEALRRTEAPYTSKVVGTKEGGRLELDVAAIRQRQQAVGSVYVPPGPHRTESERPGIGSLKKALRNMDPASDLSATVSQLRNLDTRLGYIDTLPRVLYGTARSASAGSLARGTAGGGGGSLGTTSLVMGSSGRLVLDDYGSPELSKTQRRFASSLRGVDADKVRHKARRVKLPWLRLRELDTAVFGPTAPGDTLQVLCVLADWNPVCAKVESQLEAANGALAEEAAARSGSEAARVKMWKVDASEGNLLQDRYGFRTVPMLLMFYEGRLVAATNNIRTEAQARDAALGALVRGRRKEVLPEGWRFGTGADNSLLDYIRPNTVLREL</sequence>
<proteinExistence type="predicted"/>
<dbReference type="InterPro" id="IPR029281">
    <property type="entry name" value="FAM194_C"/>
</dbReference>
<evidence type="ECO:0000313" key="3">
    <source>
        <dbReference type="Proteomes" id="UP000650467"/>
    </source>
</evidence>
<keyword evidence="3" id="KW-1185">Reference proteome</keyword>
<dbReference type="Gene3D" id="3.40.30.10">
    <property type="entry name" value="Glutaredoxin"/>
    <property type="match status" value="1"/>
</dbReference>
<dbReference type="PANTHER" id="PTHR23093">
    <property type="entry name" value="SIMILAR TO CHROMOSOME 3 OPEN READING FRAME 20"/>
    <property type="match status" value="1"/>
</dbReference>
<name>A0A835W877_CHLIN</name>
<dbReference type="Proteomes" id="UP000650467">
    <property type="component" value="Unassembled WGS sequence"/>
</dbReference>
<feature type="domain" description="FAM194 C-terminal" evidence="1">
    <location>
        <begin position="14"/>
        <end position="140"/>
    </location>
</feature>
<organism evidence="2 3">
    <name type="scientific">Chlamydomonas incerta</name>
    <dbReference type="NCBI Taxonomy" id="51695"/>
    <lineage>
        <taxon>Eukaryota</taxon>
        <taxon>Viridiplantae</taxon>
        <taxon>Chlorophyta</taxon>
        <taxon>core chlorophytes</taxon>
        <taxon>Chlorophyceae</taxon>
        <taxon>CS clade</taxon>
        <taxon>Chlamydomonadales</taxon>
        <taxon>Chlamydomonadaceae</taxon>
        <taxon>Chlamydomonas</taxon>
    </lineage>
</organism>
<accession>A0A835W877</accession>
<dbReference type="AlphaFoldDB" id="A0A835W877"/>
<comment type="caution">
    <text evidence="2">The sequence shown here is derived from an EMBL/GenBank/DDBJ whole genome shotgun (WGS) entry which is preliminary data.</text>
</comment>